<dbReference type="PANTHER" id="PTHR43031">
    <property type="entry name" value="FAD-DEPENDENT OXIDOREDUCTASE"/>
    <property type="match status" value="1"/>
</dbReference>
<dbReference type="InterPro" id="IPR036873">
    <property type="entry name" value="Rhodanese-like_dom_sf"/>
</dbReference>
<dbReference type="Gene3D" id="3.40.250.10">
    <property type="entry name" value="Rhodanese-like domain"/>
    <property type="match status" value="1"/>
</dbReference>
<protein>
    <submittedName>
        <fullName evidence="3">Sulfurtransferase</fullName>
    </submittedName>
</protein>
<dbReference type="EMBL" id="AP024488">
    <property type="protein sequence ID" value="BCS99079.1"/>
    <property type="molecule type" value="Genomic_DNA"/>
</dbReference>
<feature type="domain" description="Rhodanese" evidence="2">
    <location>
        <begin position="64"/>
        <end position="172"/>
    </location>
</feature>
<dbReference type="Proteomes" id="UP001320148">
    <property type="component" value="Chromosome"/>
</dbReference>
<feature type="signal peptide" evidence="1">
    <location>
        <begin position="1"/>
        <end position="22"/>
    </location>
</feature>
<dbReference type="Pfam" id="PF00581">
    <property type="entry name" value="Rhodanese"/>
    <property type="match status" value="1"/>
</dbReference>
<dbReference type="PROSITE" id="PS50206">
    <property type="entry name" value="RHODANESE_3"/>
    <property type="match status" value="1"/>
</dbReference>
<evidence type="ECO:0000313" key="4">
    <source>
        <dbReference type="Proteomes" id="UP001320148"/>
    </source>
</evidence>
<feature type="chain" id="PRO_5045469983" evidence="1">
    <location>
        <begin position="23"/>
        <end position="174"/>
    </location>
</feature>
<sequence length="174" mass="19192">MKRISAVIAVGLTLFLAGNVFAFGTSKFEKEVEKEAGAVKLVREIQRGGYDVVTTDEVKKMIDEGKDVVIVDTMPYEASFKKAHVPGAVQFLFPIPDMNTWNDAETAGKTQADYEALLGSDKEKTIVVYCGFVKCTRSHNGAVWAKKLGYKNVYRYSGGIYAWKGAGYEAEKVN</sequence>
<name>A0ABM7PNL2_9BACT</name>
<dbReference type="SMART" id="SM00450">
    <property type="entry name" value="RHOD"/>
    <property type="match status" value="1"/>
</dbReference>
<dbReference type="SUPFAM" id="SSF52821">
    <property type="entry name" value="Rhodanese/Cell cycle control phosphatase"/>
    <property type="match status" value="1"/>
</dbReference>
<keyword evidence="4" id="KW-1185">Reference proteome</keyword>
<proteinExistence type="predicted"/>
<accession>A0ABM7PNL2</accession>
<evidence type="ECO:0000313" key="3">
    <source>
        <dbReference type="EMBL" id="BCS99079.1"/>
    </source>
</evidence>
<evidence type="ECO:0000259" key="2">
    <source>
        <dbReference type="PROSITE" id="PS50206"/>
    </source>
</evidence>
<keyword evidence="1" id="KW-0732">Signal</keyword>
<dbReference type="PANTHER" id="PTHR43031:SF16">
    <property type="entry name" value="OXIDOREDUCTASE"/>
    <property type="match status" value="1"/>
</dbReference>
<organism evidence="3 4">
    <name type="scientific">Desulfoluna limicola</name>
    <dbReference type="NCBI Taxonomy" id="2810562"/>
    <lineage>
        <taxon>Bacteria</taxon>
        <taxon>Pseudomonadati</taxon>
        <taxon>Thermodesulfobacteriota</taxon>
        <taxon>Desulfobacteria</taxon>
        <taxon>Desulfobacterales</taxon>
        <taxon>Desulfolunaceae</taxon>
        <taxon>Desulfoluna</taxon>
    </lineage>
</organism>
<dbReference type="InterPro" id="IPR050229">
    <property type="entry name" value="GlpE_sulfurtransferase"/>
</dbReference>
<dbReference type="CDD" id="cd00158">
    <property type="entry name" value="RHOD"/>
    <property type="match status" value="1"/>
</dbReference>
<gene>
    <name evidence="3" type="ORF">DSLASN_47110</name>
</gene>
<dbReference type="InterPro" id="IPR001763">
    <property type="entry name" value="Rhodanese-like_dom"/>
</dbReference>
<evidence type="ECO:0000256" key="1">
    <source>
        <dbReference type="SAM" id="SignalP"/>
    </source>
</evidence>
<reference evidence="3 4" key="1">
    <citation type="submission" date="2021-02" db="EMBL/GenBank/DDBJ databases">
        <title>Complete genome of Desulfoluna sp. strain ASN36.</title>
        <authorList>
            <person name="Takahashi A."/>
            <person name="Kojima H."/>
            <person name="Fukui M."/>
        </authorList>
    </citation>
    <scope>NUCLEOTIDE SEQUENCE [LARGE SCALE GENOMIC DNA]</scope>
    <source>
        <strain evidence="3 4">ASN36</strain>
    </source>
</reference>